<accession>A0A183TXQ7</accession>
<gene>
    <name evidence="3" type="ORF">TCNE_LOCUS1027</name>
</gene>
<dbReference type="Proteomes" id="UP000050794">
    <property type="component" value="Unassembled WGS sequence"/>
</dbReference>
<protein>
    <submittedName>
        <fullName evidence="3 5">Uncharacterized protein</fullName>
    </submittedName>
</protein>
<feature type="region of interest" description="Disordered" evidence="2">
    <location>
        <begin position="167"/>
        <end position="241"/>
    </location>
</feature>
<proteinExistence type="predicted"/>
<feature type="compositionally biased region" description="Polar residues" evidence="2">
    <location>
        <begin position="263"/>
        <end position="299"/>
    </location>
</feature>
<dbReference type="WBParaSite" id="TCNE_0000102601-mRNA-1">
    <property type="protein sequence ID" value="TCNE_0000102601-mRNA-1"/>
    <property type="gene ID" value="TCNE_0000102601"/>
</dbReference>
<sequence length="448" mass="48567">MRCVKFLEKKKAEKLLEKVQLEKLQLSEIEETFTDEEVAAAAHRASLRDLSSAKADAAASGGSNSSRTTGTDCRKNSLNMASANEIPQRSQATTMAASAFVTPPDAGSESDDEFFDASSEITSSPIASHREHGIAETRSSEKLKPISPRLNALAECVEPPASNVEYQTKPIKVLRSPRSADGTDGGASMKRSPRQVNTARIAPTVMNKSLSHSPRDEQSIRKSSPPPVSKAHSLTNPDLRDIEQIAAMQEIALREELMKLQRKASTQSDSSNTPPSRPQTGPSSTHSTKSNPAMSSSRSVDFFADAPNPPSAPHPTAHVSRLPTPLRRPGGTTRSLIPTPTSRISIPKAESLRPRQISRLAFQPITVPKREQGAFVTMNSLHSLNSLDPLYASYPTIRLLLKMIYFCRAVRGLAGGSTPSLAPSDTRRSTADETQSECGRNEWADECF</sequence>
<feature type="compositionally biased region" description="Basic and acidic residues" evidence="2">
    <location>
        <begin position="439"/>
        <end position="448"/>
    </location>
</feature>
<evidence type="ECO:0000313" key="3">
    <source>
        <dbReference type="EMBL" id="VDM25334.1"/>
    </source>
</evidence>
<feature type="region of interest" description="Disordered" evidence="2">
    <location>
        <begin position="42"/>
        <end position="143"/>
    </location>
</feature>
<feature type="region of interest" description="Disordered" evidence="2">
    <location>
        <begin position="257"/>
        <end position="340"/>
    </location>
</feature>
<keyword evidence="4" id="KW-1185">Reference proteome</keyword>
<evidence type="ECO:0000256" key="2">
    <source>
        <dbReference type="SAM" id="MobiDB-lite"/>
    </source>
</evidence>
<reference evidence="5" key="1">
    <citation type="submission" date="2016-06" db="UniProtKB">
        <authorList>
            <consortium name="WormBaseParasite"/>
        </authorList>
    </citation>
    <scope>IDENTIFICATION</scope>
</reference>
<feature type="compositionally biased region" description="Basic and acidic residues" evidence="2">
    <location>
        <begin position="128"/>
        <end position="143"/>
    </location>
</feature>
<evidence type="ECO:0000256" key="1">
    <source>
        <dbReference type="SAM" id="Coils"/>
    </source>
</evidence>
<dbReference type="EMBL" id="UYWY01000640">
    <property type="protein sequence ID" value="VDM25334.1"/>
    <property type="molecule type" value="Genomic_DNA"/>
</dbReference>
<feature type="region of interest" description="Disordered" evidence="2">
    <location>
        <begin position="417"/>
        <end position="448"/>
    </location>
</feature>
<evidence type="ECO:0000313" key="5">
    <source>
        <dbReference type="WBParaSite" id="TCNE_0000102601-mRNA-1"/>
    </source>
</evidence>
<evidence type="ECO:0000313" key="4">
    <source>
        <dbReference type="Proteomes" id="UP000050794"/>
    </source>
</evidence>
<reference evidence="3 4" key="2">
    <citation type="submission" date="2018-11" db="EMBL/GenBank/DDBJ databases">
        <authorList>
            <consortium name="Pathogen Informatics"/>
        </authorList>
    </citation>
    <scope>NUCLEOTIDE SEQUENCE [LARGE SCALE GENOMIC DNA]</scope>
</reference>
<organism evidence="4 5">
    <name type="scientific">Toxocara canis</name>
    <name type="common">Canine roundworm</name>
    <dbReference type="NCBI Taxonomy" id="6265"/>
    <lineage>
        <taxon>Eukaryota</taxon>
        <taxon>Metazoa</taxon>
        <taxon>Ecdysozoa</taxon>
        <taxon>Nematoda</taxon>
        <taxon>Chromadorea</taxon>
        <taxon>Rhabditida</taxon>
        <taxon>Spirurina</taxon>
        <taxon>Ascaridomorpha</taxon>
        <taxon>Ascaridoidea</taxon>
        <taxon>Toxocaridae</taxon>
        <taxon>Toxocara</taxon>
    </lineage>
</organism>
<feature type="compositionally biased region" description="Polar residues" evidence="2">
    <location>
        <begin position="76"/>
        <end position="96"/>
    </location>
</feature>
<dbReference type="AlphaFoldDB" id="A0A183TXQ7"/>
<name>A0A183TXQ7_TOXCA</name>
<keyword evidence="1" id="KW-0175">Coiled coil</keyword>
<feature type="coiled-coil region" evidence="1">
    <location>
        <begin position="4"/>
        <end position="32"/>
    </location>
</feature>
<feature type="compositionally biased region" description="Low complexity" evidence="2">
    <location>
        <begin position="48"/>
        <end position="71"/>
    </location>
</feature>